<dbReference type="GO" id="GO:0016773">
    <property type="term" value="F:phosphotransferase activity, alcohol group as acceptor"/>
    <property type="evidence" value="ECO:0007669"/>
    <property type="project" value="UniProtKB-UniRule"/>
</dbReference>
<comment type="similarity">
    <text evidence="2">Belongs to the anhydro-N-acetylmuramic acid kinase family.</text>
</comment>
<dbReference type="GO" id="GO:0097175">
    <property type="term" value="P:1,6-anhydro-N-acetyl-beta-muramic acid catabolic process"/>
    <property type="evidence" value="ECO:0007669"/>
    <property type="project" value="UniProtKB-UniRule"/>
</dbReference>
<evidence type="ECO:0000313" key="3">
    <source>
        <dbReference type="EMBL" id="GGL87773.1"/>
    </source>
</evidence>
<keyword evidence="2" id="KW-0067">ATP-binding</keyword>
<keyword evidence="1 2" id="KW-0119">Carbohydrate metabolism</keyword>
<dbReference type="SUPFAM" id="SSF53067">
    <property type="entry name" value="Actin-like ATPase domain"/>
    <property type="match status" value="1"/>
</dbReference>
<dbReference type="InterPro" id="IPR005338">
    <property type="entry name" value="Anhydro_N_Ac-Mur_kinase"/>
</dbReference>
<gene>
    <name evidence="2 3" type="primary">anmK</name>
    <name evidence="3" type="ORF">GCM10011534_07230</name>
</gene>
<dbReference type="GO" id="GO:0005524">
    <property type="term" value="F:ATP binding"/>
    <property type="evidence" value="ECO:0007669"/>
    <property type="project" value="UniProtKB-UniRule"/>
</dbReference>
<organism evidence="3 4">
    <name type="scientific">Pseudooceanicola nanhaiensis</name>
    <dbReference type="NCBI Taxonomy" id="375761"/>
    <lineage>
        <taxon>Bacteria</taxon>
        <taxon>Pseudomonadati</taxon>
        <taxon>Pseudomonadota</taxon>
        <taxon>Alphaproteobacteria</taxon>
        <taxon>Rhodobacterales</taxon>
        <taxon>Paracoccaceae</taxon>
        <taxon>Pseudooceanicola</taxon>
    </lineage>
</organism>
<dbReference type="GO" id="GO:0006040">
    <property type="term" value="P:amino sugar metabolic process"/>
    <property type="evidence" value="ECO:0007669"/>
    <property type="project" value="InterPro"/>
</dbReference>
<comment type="caution">
    <text evidence="3">The sequence shown here is derived from an EMBL/GenBank/DDBJ whole genome shotgun (WGS) entry which is preliminary data.</text>
</comment>
<keyword evidence="2" id="KW-0808">Transferase</keyword>
<dbReference type="HAMAP" id="MF_01270">
    <property type="entry name" value="AnhMurNAc_kinase"/>
    <property type="match status" value="1"/>
</dbReference>
<comment type="pathway">
    <text evidence="2">Cell wall biogenesis; peptidoglycan recycling.</text>
</comment>
<feature type="binding site" evidence="2">
    <location>
        <begin position="20"/>
        <end position="27"/>
    </location>
    <ligand>
        <name>ATP</name>
        <dbReference type="ChEBI" id="CHEBI:30616"/>
    </ligand>
</feature>
<dbReference type="PANTHER" id="PTHR30605">
    <property type="entry name" value="ANHYDRO-N-ACETYLMURAMIC ACID KINASE"/>
    <property type="match status" value="1"/>
</dbReference>
<dbReference type="NCBIfam" id="NF007141">
    <property type="entry name" value="PRK09585.1-5"/>
    <property type="match status" value="1"/>
</dbReference>
<dbReference type="Proteomes" id="UP000649829">
    <property type="component" value="Unassembled WGS sequence"/>
</dbReference>
<comment type="catalytic activity">
    <reaction evidence="2">
        <text>1,6-anhydro-N-acetyl-beta-muramate + ATP + H2O = N-acetyl-D-muramate 6-phosphate + ADP + H(+)</text>
        <dbReference type="Rhea" id="RHEA:24952"/>
        <dbReference type="ChEBI" id="CHEBI:15377"/>
        <dbReference type="ChEBI" id="CHEBI:15378"/>
        <dbReference type="ChEBI" id="CHEBI:30616"/>
        <dbReference type="ChEBI" id="CHEBI:58690"/>
        <dbReference type="ChEBI" id="CHEBI:58722"/>
        <dbReference type="ChEBI" id="CHEBI:456216"/>
        <dbReference type="EC" id="2.7.1.170"/>
    </reaction>
</comment>
<dbReference type="AlphaFoldDB" id="A0A917SMM1"/>
<name>A0A917SMM1_9RHOB</name>
<evidence type="ECO:0000313" key="4">
    <source>
        <dbReference type="Proteomes" id="UP000649829"/>
    </source>
</evidence>
<sequence>MLKPKGKPQAPVRALGTMSGTSLDGVDVAVVESDGERIFGFGETAYREYTNEEREVLRRALGRWPGEPGVAEAAEVVQRAHTEVMSRFRDVEIAGFHGQTLAHEPRGRGTHQLGDGAALARALGLPVVWDFRSADVRFGGEGAPLAPFFHFACAKWIGAREPLCFLNLGGVGNLTYVDPSQPAPESEGALLAFDTGPANAPINDLMQERRGEACDRDGALAAKGDVVEGALELFLDDPFFSRMPPKSLDRNAFAEMVGLVRELSDADAAATLTGMSAAAVLRGMEHCPKPPERVLVTGGGRKNPVLMEMMAVALDCPVVPVEEAGLDGDMLEAQAFAHLAVRVARGMATSCPSTTGVRGAIGGGEISRGVAGQV</sequence>
<dbReference type="GO" id="GO:0016301">
    <property type="term" value="F:kinase activity"/>
    <property type="evidence" value="ECO:0007669"/>
    <property type="project" value="UniProtKB-KW"/>
</dbReference>
<dbReference type="Gene3D" id="3.30.420.40">
    <property type="match status" value="2"/>
</dbReference>
<dbReference type="EMBL" id="BMLF01000001">
    <property type="protein sequence ID" value="GGL87773.1"/>
    <property type="molecule type" value="Genomic_DNA"/>
</dbReference>
<dbReference type="EC" id="2.7.1.170" evidence="2"/>
<dbReference type="RefSeq" id="WP_028285640.1">
    <property type="nucleotide sequence ID" value="NZ_BMLF01000001.1"/>
</dbReference>
<dbReference type="InterPro" id="IPR043129">
    <property type="entry name" value="ATPase_NBD"/>
</dbReference>
<keyword evidence="2 3" id="KW-0418">Kinase</keyword>
<evidence type="ECO:0000256" key="2">
    <source>
        <dbReference type="HAMAP-Rule" id="MF_01270"/>
    </source>
</evidence>
<proteinExistence type="inferred from homology"/>
<dbReference type="PANTHER" id="PTHR30605:SF0">
    <property type="entry name" value="ANHYDRO-N-ACETYLMURAMIC ACID KINASE"/>
    <property type="match status" value="1"/>
</dbReference>
<reference evidence="3" key="2">
    <citation type="submission" date="2020-09" db="EMBL/GenBank/DDBJ databases">
        <authorList>
            <person name="Sun Q."/>
            <person name="Zhou Y."/>
        </authorList>
    </citation>
    <scope>NUCLEOTIDE SEQUENCE</scope>
    <source>
        <strain evidence="3">CGMCC 1.6293</strain>
    </source>
</reference>
<keyword evidence="2" id="KW-0547">Nucleotide-binding</keyword>
<comment type="function">
    <text evidence="2">Catalyzes the specific phosphorylation of 1,6-anhydro-N-acetylmuramic acid (anhMurNAc) with the simultaneous cleavage of the 1,6-anhydro ring, generating MurNAc-6-P. Is required for the utilization of anhMurNAc either imported from the medium or derived from its own cell wall murein, and thus plays a role in cell wall recycling.</text>
</comment>
<keyword evidence="4" id="KW-1185">Reference proteome</keyword>
<evidence type="ECO:0000256" key="1">
    <source>
        <dbReference type="ARBA" id="ARBA00023277"/>
    </source>
</evidence>
<comment type="pathway">
    <text evidence="2">Amino-sugar metabolism; 1,6-anhydro-N-acetylmuramate degradation.</text>
</comment>
<reference evidence="3" key="1">
    <citation type="journal article" date="2014" name="Int. J. Syst. Evol. Microbiol.">
        <title>Complete genome sequence of Corynebacterium casei LMG S-19264T (=DSM 44701T), isolated from a smear-ripened cheese.</title>
        <authorList>
            <consortium name="US DOE Joint Genome Institute (JGI-PGF)"/>
            <person name="Walter F."/>
            <person name="Albersmeier A."/>
            <person name="Kalinowski J."/>
            <person name="Ruckert C."/>
        </authorList>
    </citation>
    <scope>NUCLEOTIDE SEQUENCE</scope>
    <source>
        <strain evidence="3">CGMCC 1.6293</strain>
    </source>
</reference>
<accession>A0A917SMM1</accession>
<protein>
    <recommendedName>
        <fullName evidence="2">Anhydro-N-acetylmuramic acid kinase</fullName>
        <ecNumber evidence="2">2.7.1.170</ecNumber>
    </recommendedName>
    <alternativeName>
        <fullName evidence="2">AnhMurNAc kinase</fullName>
    </alternativeName>
</protein>
<dbReference type="GO" id="GO:0009254">
    <property type="term" value="P:peptidoglycan turnover"/>
    <property type="evidence" value="ECO:0007669"/>
    <property type="project" value="UniProtKB-UniRule"/>
</dbReference>
<dbReference type="Pfam" id="PF03702">
    <property type="entry name" value="AnmK"/>
    <property type="match status" value="1"/>
</dbReference>